<dbReference type="Proteomes" id="UP000019229">
    <property type="component" value="Chromosome"/>
</dbReference>
<dbReference type="HOGENOM" id="CLU_019723_0_1_14"/>
<comment type="similarity">
    <text evidence="2">Belongs to the phosphate acetyltransferase and butyryltransferase family.</text>
</comment>
<reference evidence="6 7" key="1">
    <citation type="journal article" date="2014" name="Genome Announc.">
        <title>Complete Genome Sequence of Mycoplasma bovoculi Strain M165/69T (ATCC 29104).</title>
        <authorList>
            <person name="Calcutt M.J."/>
            <person name="Foecking M.F."/>
        </authorList>
    </citation>
    <scope>NUCLEOTIDE SEQUENCE [LARGE SCALE GENOMIC DNA]</scope>
    <source>
        <strain evidence="6">M165/69</strain>
    </source>
</reference>
<dbReference type="KEGG" id="mbc:MYB_01270"/>
<dbReference type="PANTHER" id="PTHR43356">
    <property type="entry name" value="PHOSPHATE ACETYLTRANSFERASE"/>
    <property type="match status" value="1"/>
</dbReference>
<dbReference type="SUPFAM" id="SSF53659">
    <property type="entry name" value="Isocitrate/Isopropylmalate dehydrogenase-like"/>
    <property type="match status" value="1"/>
</dbReference>
<dbReference type="eggNOG" id="COG0280">
    <property type="taxonomic scope" value="Bacteria"/>
</dbReference>
<dbReference type="Pfam" id="PF01515">
    <property type="entry name" value="PTA_PTB"/>
    <property type="match status" value="1"/>
</dbReference>
<dbReference type="RefSeq" id="WP_022935013.1">
    <property type="nucleotide sequence ID" value="NZ_CP007154.1"/>
</dbReference>
<dbReference type="InterPro" id="IPR050500">
    <property type="entry name" value="Phos_Acetyltrans/Butyryltrans"/>
</dbReference>
<keyword evidence="7" id="KW-1185">Reference proteome</keyword>
<keyword evidence="3" id="KW-0808">Transferase</keyword>
<dbReference type="PATRIC" id="fig|743966.3.peg.256"/>
<dbReference type="Gene3D" id="3.40.50.10950">
    <property type="match status" value="1"/>
</dbReference>
<evidence type="ECO:0000259" key="5">
    <source>
        <dbReference type="Pfam" id="PF01515"/>
    </source>
</evidence>
<feature type="domain" description="Phosphate acetyl/butaryl transferase" evidence="5">
    <location>
        <begin position="15"/>
        <end position="311"/>
    </location>
</feature>
<accession>W5USS5</accession>
<proteinExistence type="inferred from homology"/>
<dbReference type="InterPro" id="IPR042112">
    <property type="entry name" value="P_AcTrfase_dom2"/>
</dbReference>
<dbReference type="NCBIfam" id="NF007233">
    <property type="entry name" value="PRK09653.1"/>
    <property type="match status" value="1"/>
</dbReference>
<dbReference type="PIRSF" id="PIRSF000428">
    <property type="entry name" value="P_Ac_trans"/>
    <property type="match status" value="1"/>
</dbReference>
<keyword evidence="4" id="KW-0012">Acyltransferase</keyword>
<name>W5USS5_9BACT</name>
<sequence length="318" mass="34230">MNYQKELEAQVLAAQQQGGIKSILIIDGEDARAIEAARRLAASKLVRPILLVSKALEGVDIEQHVVNELQTKAFVEQFIEIRKGKENLESAQKQIATLPFYGTMLLKTGKVDGVIGGLAYPTADILRAAFKIVGPKPGIQTISSVMIVHKDEQKLLFSDISVNIAPNVEQLVDIAKNAVDFGLQLGFVPNPAFLSFSTTGSAKSPQSDAVAQATQIYNETASYKASGEIQFDAALDYGVRKQKYKGEVSQENANVLIFPSLDAGNIGYKIAQRLGNYGAIGPIIVGIAQPINDLSRGATVEDIYNTALITALQIKGDK</sequence>
<dbReference type="OrthoDB" id="9805787at2"/>
<dbReference type="InterPro" id="IPR042113">
    <property type="entry name" value="P_AcTrfase_dom1"/>
</dbReference>
<evidence type="ECO:0000313" key="7">
    <source>
        <dbReference type="Proteomes" id="UP000019229"/>
    </source>
</evidence>
<protein>
    <submittedName>
        <fullName evidence="6">Phosphotransacetylase</fullName>
    </submittedName>
</protein>
<organism evidence="6 7">
    <name type="scientific">Mesomycoplasma bovoculi M165/69</name>
    <dbReference type="NCBI Taxonomy" id="743966"/>
    <lineage>
        <taxon>Bacteria</taxon>
        <taxon>Bacillati</taxon>
        <taxon>Mycoplasmatota</taxon>
        <taxon>Mycoplasmoidales</taxon>
        <taxon>Metamycoplasmataceae</taxon>
        <taxon>Mesomycoplasma</taxon>
    </lineage>
</organism>
<dbReference type="STRING" id="743966.MYB_01270"/>
<gene>
    <name evidence="6" type="primary">pta</name>
    <name evidence="6" type="ORF">MYB_01270</name>
</gene>
<dbReference type="GO" id="GO:0008959">
    <property type="term" value="F:phosphate acetyltransferase activity"/>
    <property type="evidence" value="ECO:0007669"/>
    <property type="project" value="UniProtKB-EC"/>
</dbReference>
<evidence type="ECO:0000256" key="4">
    <source>
        <dbReference type="ARBA" id="ARBA00023315"/>
    </source>
</evidence>
<evidence type="ECO:0000256" key="1">
    <source>
        <dbReference type="ARBA" id="ARBA00000705"/>
    </source>
</evidence>
<dbReference type="AlphaFoldDB" id="W5USS5"/>
<dbReference type="EMBL" id="CP007154">
    <property type="protein sequence ID" value="AHH45264.1"/>
    <property type="molecule type" value="Genomic_DNA"/>
</dbReference>
<evidence type="ECO:0000256" key="2">
    <source>
        <dbReference type="ARBA" id="ARBA00005656"/>
    </source>
</evidence>
<dbReference type="Gene3D" id="3.40.50.10750">
    <property type="entry name" value="Isocitrate/Isopropylmalate dehydrogenase-like"/>
    <property type="match status" value="1"/>
</dbReference>
<comment type="catalytic activity">
    <reaction evidence="1">
        <text>acetyl-CoA + phosphate = acetyl phosphate + CoA</text>
        <dbReference type="Rhea" id="RHEA:19521"/>
        <dbReference type="ChEBI" id="CHEBI:22191"/>
        <dbReference type="ChEBI" id="CHEBI:43474"/>
        <dbReference type="ChEBI" id="CHEBI:57287"/>
        <dbReference type="ChEBI" id="CHEBI:57288"/>
        <dbReference type="EC" id="2.3.1.8"/>
    </reaction>
</comment>
<dbReference type="InterPro" id="IPR012147">
    <property type="entry name" value="P_Ac_Bu_trans"/>
</dbReference>
<dbReference type="PANTHER" id="PTHR43356:SF3">
    <property type="entry name" value="PHOSPHATE ACETYLTRANSFERASE"/>
    <property type="match status" value="1"/>
</dbReference>
<evidence type="ECO:0000256" key="3">
    <source>
        <dbReference type="ARBA" id="ARBA00022679"/>
    </source>
</evidence>
<dbReference type="InterPro" id="IPR002505">
    <property type="entry name" value="PTA_PTB"/>
</dbReference>
<evidence type="ECO:0000313" key="6">
    <source>
        <dbReference type="EMBL" id="AHH45264.1"/>
    </source>
</evidence>